<reference evidence="2" key="1">
    <citation type="submission" date="2017-01" db="EMBL/GenBank/DDBJ databases">
        <authorList>
            <person name="Varghese N."/>
            <person name="Submissions S."/>
        </authorList>
    </citation>
    <scope>NUCLEOTIDE SEQUENCE [LARGE SCALE GENOMIC DNA]</scope>
    <source>
        <strain evidence="2">DSM 29430</strain>
    </source>
</reference>
<dbReference type="EMBL" id="FTOQ01000002">
    <property type="protein sequence ID" value="SIS64268.1"/>
    <property type="molecule type" value="Genomic_DNA"/>
</dbReference>
<accession>A0A1N7KRN2</accession>
<proteinExistence type="predicted"/>
<dbReference type="AlphaFoldDB" id="A0A1N7KRN2"/>
<organism evidence="1 2">
    <name type="scientific">Roseivivax lentus</name>
    <dbReference type="NCBI Taxonomy" id="633194"/>
    <lineage>
        <taxon>Bacteria</taxon>
        <taxon>Pseudomonadati</taxon>
        <taxon>Pseudomonadota</taxon>
        <taxon>Alphaproteobacteria</taxon>
        <taxon>Rhodobacterales</taxon>
        <taxon>Roseobacteraceae</taxon>
        <taxon>Roseivivax</taxon>
    </lineage>
</organism>
<evidence type="ECO:0000313" key="2">
    <source>
        <dbReference type="Proteomes" id="UP000186684"/>
    </source>
</evidence>
<dbReference type="RefSeq" id="WP_143526068.1">
    <property type="nucleotide sequence ID" value="NZ_FTOQ01000002.1"/>
</dbReference>
<evidence type="ECO:0000313" key="1">
    <source>
        <dbReference type="EMBL" id="SIS64268.1"/>
    </source>
</evidence>
<gene>
    <name evidence="1" type="ORF">SAMN05421759_1028</name>
</gene>
<dbReference type="Proteomes" id="UP000186684">
    <property type="component" value="Unassembled WGS sequence"/>
</dbReference>
<name>A0A1N7KRN2_9RHOB</name>
<protein>
    <recommendedName>
        <fullName evidence="3">Transposase</fullName>
    </recommendedName>
</protein>
<sequence>MPVRLLKIPALRRTRASRDLPFAGTLISGTGQARSSANNGPKYRYFTLQKGPEIGRKRSVSPLTRRIIRVAWHALTKPKTRQEGIA</sequence>
<evidence type="ECO:0008006" key="3">
    <source>
        <dbReference type="Google" id="ProtNLM"/>
    </source>
</evidence>
<keyword evidence="2" id="KW-1185">Reference proteome</keyword>
<dbReference type="STRING" id="633194.SAMN05421759_1028"/>